<evidence type="ECO:0000256" key="3">
    <source>
        <dbReference type="ARBA" id="ARBA00022989"/>
    </source>
</evidence>
<keyword evidence="9" id="KW-1185">Reference proteome</keyword>
<feature type="transmembrane region" description="Helical" evidence="6">
    <location>
        <begin position="66"/>
        <end position="88"/>
    </location>
</feature>
<dbReference type="STRING" id="656179.AB870_17580"/>
<evidence type="ECO:0000259" key="7">
    <source>
        <dbReference type="Pfam" id="PF04357"/>
    </source>
</evidence>
<dbReference type="PANTHER" id="PTHR36985:SF1">
    <property type="entry name" value="TRANSLOCATION AND ASSEMBLY MODULE SUBUNIT TAMB"/>
    <property type="match status" value="1"/>
</dbReference>
<dbReference type="GO" id="GO:0097347">
    <property type="term" value="C:TAM protein secretion complex"/>
    <property type="evidence" value="ECO:0007669"/>
    <property type="project" value="TreeGrafter"/>
</dbReference>
<feature type="compositionally biased region" description="Basic and acidic residues" evidence="5">
    <location>
        <begin position="20"/>
        <end position="29"/>
    </location>
</feature>
<keyword evidence="2 6" id="KW-0812">Transmembrane</keyword>
<reference evidence="8" key="1">
    <citation type="submission" date="2016-06" db="EMBL/GenBank/DDBJ databases">
        <title>Complete Genome Sequence of Pandoraea faecigallinarum DSM-23572.</title>
        <authorList>
            <person name="Yong D."/>
            <person name="Ee R."/>
            <person name="Lim Y.-L."/>
            <person name="Yin W.-F."/>
            <person name="Chan K.-G."/>
        </authorList>
    </citation>
    <scope>NUCLEOTIDE SEQUENCE</scope>
    <source>
        <strain evidence="8">DSM 23572</strain>
    </source>
</reference>
<dbReference type="PANTHER" id="PTHR36985">
    <property type="entry name" value="TRANSLOCATION AND ASSEMBLY MODULE SUBUNIT TAMB"/>
    <property type="match status" value="1"/>
</dbReference>
<dbReference type="Pfam" id="PF04357">
    <property type="entry name" value="TamB"/>
    <property type="match status" value="1"/>
</dbReference>
<evidence type="ECO:0000256" key="2">
    <source>
        <dbReference type="ARBA" id="ARBA00022692"/>
    </source>
</evidence>
<accession>A0A173GZP2</accession>
<evidence type="ECO:0000256" key="1">
    <source>
        <dbReference type="ARBA" id="ARBA00004167"/>
    </source>
</evidence>
<evidence type="ECO:0000313" key="8">
    <source>
        <dbReference type="EMBL" id="ANI21666.1"/>
    </source>
</evidence>
<evidence type="ECO:0000256" key="4">
    <source>
        <dbReference type="ARBA" id="ARBA00023136"/>
    </source>
</evidence>
<sequence length="1429" mass="148410">MGATGATGSASMPAAVAAAHVRDDAREPTMTRPDAQGGDVPPSSPSSGNDQAPPPPPRRRRWVRTLLSVLLALVFLVVLALGALLWAMSSERGSRWLWQTAVSTLGGKLGGEWRSGSVLHGFTLNDIRYLDGATRITISRLDSRWDLRLRGLHFTVDKLHAGDVELAFAPSPPSNTPATMPTSLRLPLGLTLNDVRVAKLTMHSPALVLEDIRVNARSDGTQHTVQIEHLGTPYGEAVANLQLNGLRPFVLGGNVGLQAKAGGIPVALKADLSGSLDALVVDLRASGEKLNGTAHIAASPFGAVPLSRAQIALDHINPRDFAPDAPQADLAVQADLRPAPGATTFRVLGPVSIVNAKPGAIDAGSLPVESLRTQVLLDATRQALTGIELKLAGRAVLTGSGELRREPVSAAAAAAKPEAPASASAASVASASTALSGAGAASGASATAPPAAALAEATVGGFALTMRELDLHALYGKLPATKLGGPLDIKLDAAGQRIALDWRDAAHRVLADIGLDARGTTIHALSLDAGAGNVAATGVLENGDAGAYKAQIRLTRFDPAAWYDLYGLYDVSGRQKRGVKTPAASVTGQFDAQGALRPEFGLTLRFALQDSVYADLPMSGAGTVKLAGTRLLPSDANLLVAGNKVLLRGSFGAPGDKMAVNVDAPSLDKLGFGLAGRLQMDAQVSGTMERPAVVATLAADKLVFGAQKLDHLAGKVDVSGGLPGAAADRLNVTLDGQGFISDVVRLDTLSLALAGTRGAHTLHLKARGKLREAPLDMNLDAAGAVTNSRGKPGWKGTIQTLTNRGVPKLDLAAPWQLEASAERVHLGPARLVTGAGALSLANFDYGEGQLKTAGTIDTLDIAQVLHVVQSFTGEPSSVASDLILDGKWNVNAGQRADGFVEIVRRSGDVTLRRGGVNDSVKVTVTGIPGLSAEKGGVGARVPLGISALRTRVDLSAQTARATVTAVSSLVGTLDADVQAGLRVQGGMPSVPDDAPLTGRIAVAIPNLSKFEDLAGAQFSFKGRANLNVTLAGTLAKPRPTGQLTADDLSVQMFDTGVSVKDGKVRIDLTPTEIVLRDVVVTGGGGGTARATGNIRLDTPEPTLGIALVADRLQLFAAPDRQLSLTGEAKATGSGDAMAVNGKFTVDRARFALPPTSAPRLGDDVVVVRGGAQARTRPLDPKDEAARIGAQPTSRFSPHINVEVNLGRDFRFVGAGADLLLRGSMRVQSDPLTPMRATGTITVAEGTYEAFDRKLAIERGEINFVGPLDNPNIYIQAMRRNQEVAAGVLVTGTVRQPRVSLVSEPSVSDEEKLSWLMFGHGPDGAGLGQRQAMAGAATALLGATGGKRIIKDLGIDEFSIGTSDSGLADDEQVVKVGKAISDNFALGYEQSLTSAASIVKITWQVSRRWQLALRTGSLSGFDVLFNRRFD</sequence>
<feature type="region of interest" description="Disordered" evidence="5">
    <location>
        <begin position="1"/>
        <end position="59"/>
    </location>
</feature>
<proteinExistence type="predicted"/>
<organism evidence="8 9">
    <name type="scientific">Pandoraea faecigallinarum</name>
    <dbReference type="NCBI Taxonomy" id="656179"/>
    <lineage>
        <taxon>Bacteria</taxon>
        <taxon>Pseudomonadati</taxon>
        <taxon>Pseudomonadota</taxon>
        <taxon>Betaproteobacteria</taxon>
        <taxon>Burkholderiales</taxon>
        <taxon>Burkholderiaceae</taxon>
        <taxon>Pandoraea</taxon>
    </lineage>
</organism>
<evidence type="ECO:0000313" key="9">
    <source>
        <dbReference type="Proteomes" id="UP000035651"/>
    </source>
</evidence>
<dbReference type="Proteomes" id="UP000035651">
    <property type="component" value="Chromosome"/>
</dbReference>
<dbReference type="GO" id="GO:0009306">
    <property type="term" value="P:protein secretion"/>
    <property type="evidence" value="ECO:0007669"/>
    <property type="project" value="InterPro"/>
</dbReference>
<gene>
    <name evidence="8" type="ORF">AB870_17580</name>
</gene>
<keyword evidence="4 6" id="KW-0472">Membrane</keyword>
<dbReference type="EMBL" id="CP011807">
    <property type="protein sequence ID" value="ANI21666.1"/>
    <property type="molecule type" value="Genomic_DNA"/>
</dbReference>
<dbReference type="GO" id="GO:0005886">
    <property type="term" value="C:plasma membrane"/>
    <property type="evidence" value="ECO:0007669"/>
    <property type="project" value="InterPro"/>
</dbReference>
<dbReference type="KEGG" id="pfg:AB870_17580"/>
<evidence type="ECO:0000256" key="6">
    <source>
        <dbReference type="SAM" id="Phobius"/>
    </source>
</evidence>
<feature type="domain" description="Translocation and assembly module TamB C-terminal" evidence="7">
    <location>
        <begin position="1083"/>
        <end position="1428"/>
    </location>
</feature>
<comment type="subcellular location">
    <subcellularLocation>
        <location evidence="1">Membrane</location>
        <topology evidence="1">Single-pass membrane protein</topology>
    </subcellularLocation>
</comment>
<evidence type="ECO:0000256" key="5">
    <source>
        <dbReference type="SAM" id="MobiDB-lite"/>
    </source>
</evidence>
<name>A0A173GZP2_9BURK</name>
<keyword evidence="3 6" id="KW-1133">Transmembrane helix</keyword>
<protein>
    <recommendedName>
        <fullName evidence="7">Translocation and assembly module TamB C-terminal domain-containing protein</fullName>
    </recommendedName>
</protein>
<dbReference type="InterPro" id="IPR007452">
    <property type="entry name" value="TamB_C"/>
</dbReference>
<feature type="compositionally biased region" description="Polar residues" evidence="5">
    <location>
        <begin position="1"/>
        <end position="10"/>
    </location>
</feature>